<reference evidence="3 4" key="1">
    <citation type="submission" date="2016-03" db="EMBL/GenBank/DDBJ databases">
        <title>Comparative genomics of Rickettsiella.</title>
        <authorList>
            <person name="Chandler C."/>
            <person name="Wang Y."/>
        </authorList>
    </citation>
    <scope>NUCLEOTIDE SEQUENCE [LARGE SCALE GENOMIC DNA]</scope>
    <source>
        <strain evidence="3 4">RCFS May 2013</strain>
    </source>
</reference>
<dbReference type="SUPFAM" id="SSF52540">
    <property type="entry name" value="P-loop containing nucleoside triphosphate hydrolases"/>
    <property type="match status" value="1"/>
</dbReference>
<dbReference type="Proteomes" id="UP000183924">
    <property type="component" value="Unassembled WGS sequence"/>
</dbReference>
<dbReference type="Pfam" id="PF03969">
    <property type="entry name" value="AFG1_ATPase"/>
    <property type="match status" value="1"/>
</dbReference>
<accession>A0A1J8NNA0</accession>
<dbReference type="GO" id="GO:0016887">
    <property type="term" value="F:ATP hydrolysis activity"/>
    <property type="evidence" value="ECO:0007669"/>
    <property type="project" value="InterPro"/>
</dbReference>
<evidence type="ECO:0000313" key="4">
    <source>
        <dbReference type="Proteomes" id="UP000183924"/>
    </source>
</evidence>
<keyword evidence="2" id="KW-0067">ATP-binding</keyword>
<dbReference type="RefSeq" id="WP_071662145.1">
    <property type="nucleotide sequence ID" value="NZ_LUKY01000031.1"/>
</dbReference>
<dbReference type="EMBL" id="LUKY01000031">
    <property type="protein sequence ID" value="OIZ95486.1"/>
    <property type="molecule type" value="Genomic_DNA"/>
</dbReference>
<gene>
    <name evidence="3" type="ORF">A1D18_01930</name>
</gene>
<evidence type="ECO:0000256" key="1">
    <source>
        <dbReference type="ARBA" id="ARBA00022741"/>
    </source>
</evidence>
<evidence type="ECO:0000313" key="3">
    <source>
        <dbReference type="EMBL" id="OIZ95486.1"/>
    </source>
</evidence>
<evidence type="ECO:0008006" key="5">
    <source>
        <dbReference type="Google" id="ProtNLM"/>
    </source>
</evidence>
<dbReference type="GO" id="GO:0051301">
    <property type="term" value="P:cell division"/>
    <property type="evidence" value="ECO:0007669"/>
    <property type="project" value="TreeGrafter"/>
</dbReference>
<dbReference type="GO" id="GO:0032153">
    <property type="term" value="C:cell division site"/>
    <property type="evidence" value="ECO:0007669"/>
    <property type="project" value="TreeGrafter"/>
</dbReference>
<dbReference type="InterPro" id="IPR027417">
    <property type="entry name" value="P-loop_NTPase"/>
</dbReference>
<dbReference type="NCBIfam" id="NF040713">
    <property type="entry name" value="ZapE"/>
    <property type="match status" value="1"/>
</dbReference>
<sequence length="345" mass="39733">MTPLTAYQQQVLHQTLEEDAQQALAMQQFQAVYHAIITPRKWLGKKKPIQGLYVWGDVGRGKTYLMDLFYNHLPVAKSRYHFHQFMHRIHAELAQLQGTSNPLKPIAKRLRKEAHVICLDEFLVHEIGDAMLLTQLLKALFSEGIVLVTTANTSPDNLYANGLQRELFLPAISLIKKHLRIFHLESAIDYRRNHLAQAENSPVWVMKPSQVHALFNELSKKAPVNYQALMINGRLISHLGCTERLVWFDFSSLCAIPRSQLDYLVIAQRFSTILISDVKPIGEYEDNLARLFIHLIDILYDAHSQLILTSAYPIENIYAKGRLSVEFERTKSRLAAFKEKWLNNH</sequence>
<dbReference type="Gene3D" id="3.40.50.300">
    <property type="entry name" value="P-loop containing nucleotide triphosphate hydrolases"/>
    <property type="match status" value="1"/>
</dbReference>
<comment type="caution">
    <text evidence="3">The sequence shown here is derived from an EMBL/GenBank/DDBJ whole genome shotgun (WGS) entry which is preliminary data.</text>
</comment>
<dbReference type="PANTHER" id="PTHR12169:SF6">
    <property type="entry name" value="AFG1-LIKE ATPASE"/>
    <property type="match status" value="1"/>
</dbReference>
<dbReference type="GO" id="GO:0005737">
    <property type="term" value="C:cytoplasm"/>
    <property type="evidence" value="ECO:0007669"/>
    <property type="project" value="TreeGrafter"/>
</dbReference>
<dbReference type="STRING" id="1225476.A1D18_01930"/>
<dbReference type="AlphaFoldDB" id="A0A1J8NNA0"/>
<dbReference type="OrthoDB" id="9774491at2"/>
<dbReference type="PANTHER" id="PTHR12169">
    <property type="entry name" value="ATPASE N2B"/>
    <property type="match status" value="1"/>
</dbReference>
<keyword evidence="4" id="KW-1185">Reference proteome</keyword>
<proteinExistence type="predicted"/>
<dbReference type="GO" id="GO:0005524">
    <property type="term" value="F:ATP binding"/>
    <property type="evidence" value="ECO:0007669"/>
    <property type="project" value="UniProtKB-KW"/>
</dbReference>
<protein>
    <recommendedName>
        <fullName evidence="5">ATPase</fullName>
    </recommendedName>
</protein>
<evidence type="ECO:0000256" key="2">
    <source>
        <dbReference type="ARBA" id="ARBA00022840"/>
    </source>
</evidence>
<dbReference type="InterPro" id="IPR005654">
    <property type="entry name" value="ATPase_AFG1-like"/>
</dbReference>
<keyword evidence="1" id="KW-0547">Nucleotide-binding</keyword>
<name>A0A1J8NNA0_9COXI</name>
<organism evidence="3 4">
    <name type="scientific">Candidatus Rickettsiella isopodorum</name>
    <dbReference type="NCBI Taxonomy" id="1225476"/>
    <lineage>
        <taxon>Bacteria</taxon>
        <taxon>Pseudomonadati</taxon>
        <taxon>Pseudomonadota</taxon>
        <taxon>Gammaproteobacteria</taxon>
        <taxon>Legionellales</taxon>
        <taxon>Coxiellaceae</taxon>
        <taxon>Rickettsiella</taxon>
    </lineage>
</organism>